<dbReference type="AlphaFoldDB" id="A0A1F6H1R3"/>
<gene>
    <name evidence="2" type="ORF">A2557_10615</name>
</gene>
<sequence length="205" mass="23674">MTELMLLLVFLLLTISLGAYQIIQDLQKEQKEYEELSKAWTEVRTQHPQAKASDLPEAWSLLTPGNREAVANYQAIKKQIEEMRSKLRSITFCWSEKGKRDNLLKITLKKDGMLIVEKAWPEERSKKADELGAKKLLQRWQNMAAFLAAVKPVVDQKQDCRFRIKVERGDLTDIGKYQNQIDQLSKYLLPIAVMKDADVVAPRNQ</sequence>
<evidence type="ECO:0000313" key="2">
    <source>
        <dbReference type="EMBL" id="OGH04250.1"/>
    </source>
</evidence>
<evidence type="ECO:0000313" key="3">
    <source>
        <dbReference type="Proteomes" id="UP000177583"/>
    </source>
</evidence>
<dbReference type="Proteomes" id="UP000177583">
    <property type="component" value="Unassembled WGS sequence"/>
</dbReference>
<accession>A0A1F6H1R3</accession>
<dbReference type="EMBL" id="MFNF01000005">
    <property type="protein sequence ID" value="OGH04250.1"/>
    <property type="molecule type" value="Genomic_DNA"/>
</dbReference>
<feature type="coiled-coil region" evidence="1">
    <location>
        <begin position="23"/>
        <end position="86"/>
    </location>
</feature>
<protein>
    <submittedName>
        <fullName evidence="2">Uncharacterized protein</fullName>
    </submittedName>
</protein>
<evidence type="ECO:0000256" key="1">
    <source>
        <dbReference type="SAM" id="Coils"/>
    </source>
</evidence>
<reference evidence="2 3" key="1">
    <citation type="journal article" date="2016" name="Nat. Commun.">
        <title>Thousands of microbial genomes shed light on interconnected biogeochemical processes in an aquifer system.</title>
        <authorList>
            <person name="Anantharaman K."/>
            <person name="Brown C.T."/>
            <person name="Hug L.A."/>
            <person name="Sharon I."/>
            <person name="Castelle C.J."/>
            <person name="Probst A.J."/>
            <person name="Thomas B.C."/>
            <person name="Singh A."/>
            <person name="Wilkins M.J."/>
            <person name="Karaoz U."/>
            <person name="Brodie E.L."/>
            <person name="Williams K.H."/>
            <person name="Hubbard S.S."/>
            <person name="Banfield J.F."/>
        </authorList>
    </citation>
    <scope>NUCLEOTIDE SEQUENCE [LARGE SCALE GENOMIC DNA]</scope>
</reference>
<keyword evidence="1" id="KW-0175">Coiled coil</keyword>
<proteinExistence type="predicted"/>
<comment type="caution">
    <text evidence="2">The sequence shown here is derived from an EMBL/GenBank/DDBJ whole genome shotgun (WGS) entry which is preliminary data.</text>
</comment>
<name>A0A1F6H1R3_9PROT</name>
<organism evidence="2 3">
    <name type="scientific">Candidatus Lambdaproteobacteria bacterium RIFOXYD2_FULL_56_26</name>
    <dbReference type="NCBI Taxonomy" id="1817773"/>
    <lineage>
        <taxon>Bacteria</taxon>
        <taxon>Pseudomonadati</taxon>
        <taxon>Pseudomonadota</taxon>
        <taxon>Candidatus Lambdaproteobacteria</taxon>
    </lineage>
</organism>